<sequence length="141" mass="15246">MRKIIILVSIFIALAISGCIDDPPGISPTNTPVAGDNGLQGVVIDPEELMKSDIVLSYAATGLEIGDKGMFLSSLSGSFRQQVGSDIDIESFGAMKLAECIRDARMVIQTEDLIMYEMAIDGETYSFYTIKEDGEWKIGGL</sequence>
<dbReference type="RefSeq" id="WP_230741212.1">
    <property type="nucleotide sequence ID" value="NZ_PGCK01000003.1"/>
</dbReference>
<proteinExistence type="predicted"/>
<organism evidence="1 2">
    <name type="scientific">Methanooceanicella nereidis</name>
    <dbReference type="NCBI Taxonomy" id="2052831"/>
    <lineage>
        <taxon>Archaea</taxon>
        <taxon>Methanobacteriati</taxon>
        <taxon>Methanobacteriota</taxon>
        <taxon>Stenosarchaea group</taxon>
        <taxon>Methanomicrobia</taxon>
        <taxon>Methanocellales</taxon>
        <taxon>Methanocellaceae</taxon>
        <taxon>Methanooceanicella</taxon>
    </lineage>
</organism>
<gene>
    <name evidence="1" type="ORF">CUJ83_05135</name>
</gene>
<evidence type="ECO:0000313" key="2">
    <source>
        <dbReference type="Proteomes" id="UP001320159"/>
    </source>
</evidence>
<dbReference type="AlphaFoldDB" id="A0AAP2RC73"/>
<accession>A0AAP2RC73</accession>
<keyword evidence="2" id="KW-1185">Reference proteome</keyword>
<reference evidence="1 2" key="1">
    <citation type="submission" date="2017-11" db="EMBL/GenBank/DDBJ databases">
        <title>Isolation and Characterization of Family Methanocellaceae Species from Potential Methane Hydrate Area Offshore Southwestern Taiwan.</title>
        <authorList>
            <person name="Zhang W.-L."/>
            <person name="Chen W.-C."/>
            <person name="Lai M.-C."/>
            <person name="Chen S.-C."/>
        </authorList>
    </citation>
    <scope>NUCLEOTIDE SEQUENCE [LARGE SCALE GENOMIC DNA]</scope>
    <source>
        <strain evidence="1 2">CWC-04</strain>
    </source>
</reference>
<dbReference type="Proteomes" id="UP001320159">
    <property type="component" value="Unassembled WGS sequence"/>
</dbReference>
<protein>
    <submittedName>
        <fullName evidence="1">Uncharacterized protein</fullName>
    </submittedName>
</protein>
<dbReference type="EMBL" id="PGCK01000003">
    <property type="protein sequence ID" value="MCD1294382.1"/>
    <property type="molecule type" value="Genomic_DNA"/>
</dbReference>
<dbReference type="PROSITE" id="PS51257">
    <property type="entry name" value="PROKAR_LIPOPROTEIN"/>
    <property type="match status" value="1"/>
</dbReference>
<comment type="caution">
    <text evidence="1">The sequence shown here is derived from an EMBL/GenBank/DDBJ whole genome shotgun (WGS) entry which is preliminary data.</text>
</comment>
<evidence type="ECO:0000313" key="1">
    <source>
        <dbReference type="EMBL" id="MCD1294382.1"/>
    </source>
</evidence>
<name>A0AAP2RC73_9EURY</name>